<keyword evidence="2" id="KW-0472">Membrane</keyword>
<dbReference type="AlphaFoldDB" id="A0A918X224"/>
<feature type="transmembrane region" description="Helical" evidence="2">
    <location>
        <begin position="116"/>
        <end position="140"/>
    </location>
</feature>
<reference evidence="3" key="1">
    <citation type="journal article" date="2014" name="Int. J. Syst. Evol. Microbiol.">
        <title>Complete genome sequence of Corynebacterium casei LMG S-19264T (=DSM 44701T), isolated from a smear-ripened cheese.</title>
        <authorList>
            <consortium name="US DOE Joint Genome Institute (JGI-PGF)"/>
            <person name="Walter F."/>
            <person name="Albersmeier A."/>
            <person name="Kalinowski J."/>
            <person name="Ruckert C."/>
        </authorList>
    </citation>
    <scope>NUCLEOTIDE SEQUENCE</scope>
    <source>
        <strain evidence="3">JCM 4637</strain>
    </source>
</reference>
<reference evidence="3" key="2">
    <citation type="submission" date="2020-09" db="EMBL/GenBank/DDBJ databases">
        <authorList>
            <person name="Sun Q."/>
            <person name="Ohkuma M."/>
        </authorList>
    </citation>
    <scope>NUCLEOTIDE SEQUENCE</scope>
    <source>
        <strain evidence="3">JCM 4637</strain>
    </source>
</reference>
<dbReference type="PANTHER" id="PTHR48184">
    <property type="entry name" value="RICIN B-TYPE LECTIN DOMAIN-CONTAINING PROTEIN"/>
    <property type="match status" value="1"/>
</dbReference>
<sequence length="355" mass="37225">MTAAPPPGPPPAPDAPADAAPSSGLQRFGALFGAVIAPTSFVTGLLYYFGLNQAYWFYAYFGVNSTALGLGTTDYLVIGVDALFRPMVIAAAGGLVAFWGHELLRARLAAGARPRVLRLLVPVLGGTGLLLTACGLWAVLDTGAVVRAWFLVPPLSLAAGVMLLAYALHLRRTLGPAPAPAPGPAPVPTPAPAPRPDADADPPPPPDPAPPAPPPPVPSVRPEWTAMAEWAVIFLLVGLSLMWAATDYAGAVGRGRAEQLVARLPDSTTAVVHSTRSLALSVPGVREIRCADATSGYPYRYEGLALVIQSANQYVLLPLDWTATTGVAVLLPRSDSVRLEFVPYRAREATLRRPC</sequence>
<feature type="transmembrane region" description="Helical" evidence="2">
    <location>
        <begin position="56"/>
        <end position="78"/>
    </location>
</feature>
<evidence type="ECO:0000256" key="2">
    <source>
        <dbReference type="SAM" id="Phobius"/>
    </source>
</evidence>
<feature type="region of interest" description="Disordered" evidence="1">
    <location>
        <begin position="1"/>
        <end position="21"/>
    </location>
</feature>
<feature type="transmembrane region" description="Helical" evidence="2">
    <location>
        <begin position="146"/>
        <end position="168"/>
    </location>
</feature>
<proteinExistence type="predicted"/>
<accession>A0A918X224</accession>
<evidence type="ECO:0000313" key="3">
    <source>
        <dbReference type="EMBL" id="GHD04427.1"/>
    </source>
</evidence>
<feature type="compositionally biased region" description="Pro residues" evidence="1">
    <location>
        <begin position="1"/>
        <end position="14"/>
    </location>
</feature>
<comment type="caution">
    <text evidence="3">The sequence shown here is derived from an EMBL/GenBank/DDBJ whole genome shotgun (WGS) entry which is preliminary data.</text>
</comment>
<feature type="transmembrane region" description="Helical" evidence="2">
    <location>
        <begin position="84"/>
        <end position="104"/>
    </location>
</feature>
<keyword evidence="2" id="KW-0812">Transmembrane</keyword>
<name>A0A918X224_9ACTN</name>
<dbReference type="Proteomes" id="UP000638353">
    <property type="component" value="Unassembled WGS sequence"/>
</dbReference>
<dbReference type="PANTHER" id="PTHR48184:SF3">
    <property type="entry name" value="SCP DOMAIN-CONTAINING PROTEIN"/>
    <property type="match status" value="1"/>
</dbReference>
<keyword evidence="2" id="KW-1133">Transmembrane helix</keyword>
<feature type="transmembrane region" description="Helical" evidence="2">
    <location>
        <begin position="28"/>
        <end position="49"/>
    </location>
</feature>
<feature type="region of interest" description="Disordered" evidence="1">
    <location>
        <begin position="178"/>
        <end position="220"/>
    </location>
</feature>
<evidence type="ECO:0000256" key="1">
    <source>
        <dbReference type="SAM" id="MobiDB-lite"/>
    </source>
</evidence>
<feature type="transmembrane region" description="Helical" evidence="2">
    <location>
        <begin position="227"/>
        <end position="245"/>
    </location>
</feature>
<gene>
    <name evidence="3" type="ORF">GCM10010334_53220</name>
</gene>
<evidence type="ECO:0000313" key="4">
    <source>
        <dbReference type="Proteomes" id="UP000638353"/>
    </source>
</evidence>
<protein>
    <submittedName>
        <fullName evidence="3">Uncharacterized protein</fullName>
    </submittedName>
</protein>
<feature type="compositionally biased region" description="Pro residues" evidence="1">
    <location>
        <begin position="178"/>
        <end position="219"/>
    </location>
</feature>
<organism evidence="3 4">
    <name type="scientific">Streptomyces finlayi</name>
    <dbReference type="NCBI Taxonomy" id="67296"/>
    <lineage>
        <taxon>Bacteria</taxon>
        <taxon>Bacillati</taxon>
        <taxon>Actinomycetota</taxon>
        <taxon>Actinomycetes</taxon>
        <taxon>Kitasatosporales</taxon>
        <taxon>Streptomycetaceae</taxon>
        <taxon>Streptomyces</taxon>
    </lineage>
</organism>
<dbReference type="RefSeq" id="WP_189825532.1">
    <property type="nucleotide sequence ID" value="NZ_BMVC01000011.1"/>
</dbReference>
<dbReference type="EMBL" id="BMVC01000011">
    <property type="protein sequence ID" value="GHD04427.1"/>
    <property type="molecule type" value="Genomic_DNA"/>
</dbReference>